<dbReference type="EMBL" id="JABWGO010000001">
    <property type="protein sequence ID" value="NUW40250.1"/>
    <property type="molecule type" value="Genomic_DNA"/>
</dbReference>
<evidence type="ECO:0000313" key="4">
    <source>
        <dbReference type="EMBL" id="NUW40250.1"/>
    </source>
</evidence>
<keyword evidence="2" id="KW-0732">Signal</keyword>
<sequence>MHPHSGVAVRARALAVLAALLLVTAGLAALAAPARASTDVRLKLSITWIQQGENPDDDGGDGDYFPEIRIGDGPLVRKPYVQDDVFNPSTFPDPWVFTQDTTVPDDRTTVPILVRLWDYDDGTNFGDDHMDISPGNQDDDLDLKYDIGTDTWTSPEDGITPGQERITGDGDPNFPDTNDGVAITIGIKIERLSPLPDTDGDGIYDVIERFGVRDKDGSMKYDLKAMGANPCRKSVVVQIDYMTGAADGHSHQPKDAAIEEVKRAFEDAPVDPVSPCPYPGFSTTQGVDFVHIAGKSVAEQNVMGLDANYRAARNANFSNLLAPYAHYAIFAHRLTPGGFSSGRCCEPNRGDNKDFIVTLGGWRTVCVAPGANGKLDTTPAATDAKMGEDLLVGSDRTCDTDADPRTDDRQILKKGTGAADADVGTVRDQSGSIMHELGHALGLAHGGADRTNFKPNYLSVMNYAFDPGGIPTGPDPLPRRLDYSRGSLPTLDKGQLLEGDGIRDGEDLTRWRLPGGDPLFGPGTGALNWNDDAVPDDPNRVAADINSEDDVCVLAGTDGVLTTTAVGNDENVGDAILNGGDACNTAPATGDTGRATLLTGHDDWGSLKYRAVGSPDAGAPAAAPSVNEIGFPAVLGAELALRDFYDPDVTATKTVDEPEALPGDTLTYTVLVRNEGRGTAADVKVTDTFPDGTTAEQRLPDIKAAAQRSATFTYVVPCTAENDSVVTNKATVAAKNLAGGDEADTSDNTGTAKSTVKAPRLTLSAATTPEANAGEATTTTLTVRNTGGAAATGVTLTYALPDEVYYSTALDQGSGPRPTEVSGGTLTWRLDPVEAGATATVAFTTRSSLLVTGGTEQTGHAEVAYVNANGCAYDPVTASATSTVTEVAPSRDPRPSAVWMAMPALRTAELLARVQATDTRFDGADGSAPDGLLTQQEVTAALAPPLPQPRALRTELLGAYLNLGSRRVNAATAVRGVAMDRIGARTVGAAARHARTVLTEPPGGDLTAYQQATLALIEINTGAAERY</sequence>
<feature type="chain" id="PRO_5031518837" evidence="2">
    <location>
        <begin position="32"/>
        <end position="1027"/>
    </location>
</feature>
<evidence type="ECO:0000313" key="5">
    <source>
        <dbReference type="Proteomes" id="UP000546126"/>
    </source>
</evidence>
<dbReference type="SUPFAM" id="SSF55486">
    <property type="entry name" value="Metalloproteases ('zincins'), catalytic domain"/>
    <property type="match status" value="1"/>
</dbReference>
<feature type="signal peptide" evidence="2">
    <location>
        <begin position="1"/>
        <end position="31"/>
    </location>
</feature>
<dbReference type="AlphaFoldDB" id="A0A7Y6MAV8"/>
<gene>
    <name evidence="4" type="ORF">HT134_08900</name>
</gene>
<comment type="caution">
    <text evidence="4">The sequence shown here is derived from an EMBL/GenBank/DDBJ whole genome shotgun (WGS) entry which is preliminary data.</text>
</comment>
<feature type="domain" description="DUF11" evidence="3">
    <location>
        <begin position="766"/>
        <end position="885"/>
    </location>
</feature>
<dbReference type="Pfam" id="PF01345">
    <property type="entry name" value="DUF11"/>
    <property type="match status" value="2"/>
</dbReference>
<accession>A0A7Y6MAV8</accession>
<evidence type="ECO:0000256" key="2">
    <source>
        <dbReference type="SAM" id="SignalP"/>
    </source>
</evidence>
<dbReference type="InterPro" id="IPR051172">
    <property type="entry name" value="Chlamydia_OmcB"/>
</dbReference>
<dbReference type="PANTHER" id="PTHR34819">
    <property type="entry name" value="LARGE CYSTEINE-RICH PERIPLASMIC PROTEIN OMCB"/>
    <property type="match status" value="1"/>
</dbReference>
<dbReference type="GO" id="GO:0005975">
    <property type="term" value="P:carbohydrate metabolic process"/>
    <property type="evidence" value="ECO:0007669"/>
    <property type="project" value="UniProtKB-ARBA"/>
</dbReference>
<name>A0A7Y6MAV8_9ACTN</name>
<reference evidence="4 5" key="1">
    <citation type="submission" date="2020-06" db="EMBL/GenBank/DDBJ databases">
        <authorList>
            <person name="Chanama M."/>
        </authorList>
    </citation>
    <scope>NUCLEOTIDE SEQUENCE [LARGE SCALE GENOMIC DNA]</scope>
    <source>
        <strain evidence="4 5">TBRC6557</strain>
    </source>
</reference>
<dbReference type="Gene3D" id="2.60.40.10">
    <property type="entry name" value="Immunoglobulins"/>
    <property type="match status" value="2"/>
</dbReference>
<evidence type="ECO:0000256" key="1">
    <source>
        <dbReference type="SAM" id="MobiDB-lite"/>
    </source>
</evidence>
<dbReference type="Gene3D" id="3.40.390.10">
    <property type="entry name" value="Collagenase (Catalytic Domain)"/>
    <property type="match status" value="1"/>
</dbReference>
<dbReference type="Proteomes" id="UP000546126">
    <property type="component" value="Unassembled WGS sequence"/>
</dbReference>
<dbReference type="GO" id="GO:0008237">
    <property type="term" value="F:metallopeptidase activity"/>
    <property type="evidence" value="ECO:0007669"/>
    <property type="project" value="InterPro"/>
</dbReference>
<organism evidence="4 5">
    <name type="scientific">Nonomuraea rhodomycinica</name>
    <dbReference type="NCBI Taxonomy" id="1712872"/>
    <lineage>
        <taxon>Bacteria</taxon>
        <taxon>Bacillati</taxon>
        <taxon>Actinomycetota</taxon>
        <taxon>Actinomycetes</taxon>
        <taxon>Streptosporangiales</taxon>
        <taxon>Streptosporangiaceae</taxon>
        <taxon>Nonomuraea</taxon>
    </lineage>
</organism>
<dbReference type="InterPro" id="IPR001434">
    <property type="entry name" value="OmcB-like_DUF11"/>
</dbReference>
<evidence type="ECO:0000259" key="3">
    <source>
        <dbReference type="Pfam" id="PF01345"/>
    </source>
</evidence>
<dbReference type="InterPro" id="IPR013783">
    <property type="entry name" value="Ig-like_fold"/>
</dbReference>
<dbReference type="RefSeq" id="WP_175599660.1">
    <property type="nucleotide sequence ID" value="NZ_JABWGO010000001.1"/>
</dbReference>
<proteinExistence type="predicted"/>
<feature type="domain" description="DUF11" evidence="3">
    <location>
        <begin position="648"/>
        <end position="752"/>
    </location>
</feature>
<feature type="region of interest" description="Disordered" evidence="1">
    <location>
        <begin position="150"/>
        <end position="175"/>
    </location>
</feature>
<dbReference type="InterPro" id="IPR047589">
    <property type="entry name" value="DUF11_rpt"/>
</dbReference>
<dbReference type="PANTHER" id="PTHR34819:SF5">
    <property type="entry name" value="CONSERVED REPEAT DOMAIN PROTEIN"/>
    <property type="match status" value="1"/>
</dbReference>
<dbReference type="NCBIfam" id="TIGR01451">
    <property type="entry name" value="B_ant_repeat"/>
    <property type="match status" value="1"/>
</dbReference>
<dbReference type="InterPro" id="IPR024079">
    <property type="entry name" value="MetalloPept_cat_dom_sf"/>
</dbReference>
<keyword evidence="5" id="KW-1185">Reference proteome</keyword>
<protein>
    <submittedName>
        <fullName evidence="4">DUF11 domain-containing protein</fullName>
    </submittedName>
</protein>